<dbReference type="Gene3D" id="3.80.10.10">
    <property type="entry name" value="Ribonuclease Inhibitor"/>
    <property type="match status" value="1"/>
</dbReference>
<comment type="caution">
    <text evidence="1">The sequence shown here is derived from an EMBL/GenBank/DDBJ whole genome shotgun (WGS) entry which is preliminary data.</text>
</comment>
<proteinExistence type="predicted"/>
<dbReference type="InterPro" id="IPR032675">
    <property type="entry name" value="LRR_dom_sf"/>
</dbReference>
<sequence>MCLTRIVHGLAKNSSIWWFSAQCGTLGISACKAIAANMEVNRRLCCITLGGPYFNEECLSVVSAATAKNPMIQIMGLAYQICRSMALEIRDSLRRNMSMMLQAVEFVLAPTVSKVEAQAFEKYKENPFYHLKQGKPTIS</sequence>
<evidence type="ECO:0000313" key="2">
    <source>
        <dbReference type="Proteomes" id="UP001321473"/>
    </source>
</evidence>
<dbReference type="SUPFAM" id="SSF52047">
    <property type="entry name" value="RNI-like"/>
    <property type="match status" value="1"/>
</dbReference>
<dbReference type="EMBL" id="JARKHS020008190">
    <property type="protein sequence ID" value="KAK8781004.1"/>
    <property type="molecule type" value="Genomic_DNA"/>
</dbReference>
<accession>A0AAQ4F1H8</accession>
<keyword evidence="2" id="KW-1185">Reference proteome</keyword>
<dbReference type="PROSITE" id="PS51257">
    <property type="entry name" value="PROKAR_LIPOPROTEIN"/>
    <property type="match status" value="1"/>
</dbReference>
<gene>
    <name evidence="1" type="ORF">V5799_017655</name>
</gene>
<name>A0AAQ4F1H8_AMBAM</name>
<evidence type="ECO:0000313" key="1">
    <source>
        <dbReference type="EMBL" id="KAK8781004.1"/>
    </source>
</evidence>
<dbReference type="Proteomes" id="UP001321473">
    <property type="component" value="Unassembled WGS sequence"/>
</dbReference>
<reference evidence="1 2" key="1">
    <citation type="journal article" date="2023" name="Arcadia Sci">
        <title>De novo assembly of a long-read Amblyomma americanum tick genome.</title>
        <authorList>
            <person name="Chou S."/>
            <person name="Poskanzer K.E."/>
            <person name="Rollins M."/>
            <person name="Thuy-Boun P.S."/>
        </authorList>
    </citation>
    <scope>NUCLEOTIDE SEQUENCE [LARGE SCALE GENOMIC DNA]</scope>
    <source>
        <strain evidence="1">F_SG_1</strain>
        <tissue evidence="1">Salivary glands</tissue>
    </source>
</reference>
<organism evidence="1 2">
    <name type="scientific">Amblyomma americanum</name>
    <name type="common">Lone star tick</name>
    <dbReference type="NCBI Taxonomy" id="6943"/>
    <lineage>
        <taxon>Eukaryota</taxon>
        <taxon>Metazoa</taxon>
        <taxon>Ecdysozoa</taxon>
        <taxon>Arthropoda</taxon>
        <taxon>Chelicerata</taxon>
        <taxon>Arachnida</taxon>
        <taxon>Acari</taxon>
        <taxon>Parasitiformes</taxon>
        <taxon>Ixodida</taxon>
        <taxon>Ixodoidea</taxon>
        <taxon>Ixodidae</taxon>
        <taxon>Amblyomminae</taxon>
        <taxon>Amblyomma</taxon>
    </lineage>
</organism>
<protein>
    <submittedName>
        <fullName evidence="1">Uncharacterized protein</fullName>
    </submittedName>
</protein>
<dbReference type="AlphaFoldDB" id="A0AAQ4F1H8"/>